<dbReference type="RefSeq" id="WP_213755941.1">
    <property type="nucleotide sequence ID" value="NZ_JAHCQH010000017.1"/>
</dbReference>
<dbReference type="GO" id="GO:0032259">
    <property type="term" value="P:methylation"/>
    <property type="evidence" value="ECO:0007669"/>
    <property type="project" value="UniProtKB-KW"/>
</dbReference>
<name>A0ABS5R8X8_9HYPH</name>
<dbReference type="InterPro" id="IPR008884">
    <property type="entry name" value="TylF_MeTrfase"/>
</dbReference>
<dbReference type="GO" id="GO:0008168">
    <property type="term" value="F:methyltransferase activity"/>
    <property type="evidence" value="ECO:0007669"/>
    <property type="project" value="UniProtKB-KW"/>
</dbReference>
<dbReference type="Gene3D" id="3.40.50.150">
    <property type="entry name" value="Vaccinia Virus protein VP39"/>
    <property type="match status" value="1"/>
</dbReference>
<dbReference type="Pfam" id="PF05711">
    <property type="entry name" value="TylF"/>
    <property type="match status" value="1"/>
</dbReference>
<proteinExistence type="predicted"/>
<evidence type="ECO:0000313" key="1">
    <source>
        <dbReference type="EMBL" id="MBS9478129.1"/>
    </source>
</evidence>
<evidence type="ECO:0000313" key="2">
    <source>
        <dbReference type="Proteomes" id="UP001166585"/>
    </source>
</evidence>
<comment type="caution">
    <text evidence="1">The sequence shown here is derived from an EMBL/GenBank/DDBJ whole genome shotgun (WGS) entry which is preliminary data.</text>
</comment>
<protein>
    <submittedName>
        <fullName evidence="1">Class I SAM-dependent methyltransferase</fullName>
        <ecNumber evidence="1">2.1.1.-</ecNumber>
    </submittedName>
</protein>
<dbReference type="InterPro" id="IPR029063">
    <property type="entry name" value="SAM-dependent_MTases_sf"/>
</dbReference>
<dbReference type="EC" id="2.1.1.-" evidence="1"/>
<accession>A0ABS5R8X8</accession>
<gene>
    <name evidence="1" type="ORF">KIP89_13520</name>
</gene>
<sequence>MKILKIAARHALVPLLYRYPPVGLQPERLQYYLRNIIEKKDIPGVVLEIGCNLAGTSIVAHNMMRRLGINKDYICIDTFGGFIPEQFEADRALGTPNVLSNMFSANGIGLVRKIINQHNCNDIKLVQKDCTKMNSADLGGKPISVCLLDVDLSEPVRLGLERIWPLVSPGGVVLVDDCPPSSDWKAKVGVEAFSKASGVSVSYLFGLAILEKPLNA</sequence>
<dbReference type="SUPFAM" id="SSF53335">
    <property type="entry name" value="S-adenosyl-L-methionine-dependent methyltransferases"/>
    <property type="match status" value="1"/>
</dbReference>
<organism evidence="1 2">
    <name type="scientific">Ancylobacter radicis</name>
    <dbReference type="NCBI Taxonomy" id="2836179"/>
    <lineage>
        <taxon>Bacteria</taxon>
        <taxon>Pseudomonadati</taxon>
        <taxon>Pseudomonadota</taxon>
        <taxon>Alphaproteobacteria</taxon>
        <taxon>Hyphomicrobiales</taxon>
        <taxon>Xanthobacteraceae</taxon>
        <taxon>Ancylobacter</taxon>
    </lineage>
</organism>
<reference evidence="1" key="1">
    <citation type="submission" date="2021-05" db="EMBL/GenBank/DDBJ databases">
        <authorList>
            <person name="Sun Q."/>
            <person name="Inoue M."/>
        </authorList>
    </citation>
    <scope>NUCLEOTIDE SEQUENCE</scope>
    <source>
        <strain evidence="1">VKM B-3255</strain>
    </source>
</reference>
<keyword evidence="1" id="KW-0489">Methyltransferase</keyword>
<dbReference type="EMBL" id="JAHCQH010000017">
    <property type="protein sequence ID" value="MBS9478129.1"/>
    <property type="molecule type" value="Genomic_DNA"/>
</dbReference>
<dbReference type="Proteomes" id="UP001166585">
    <property type="component" value="Unassembled WGS sequence"/>
</dbReference>
<keyword evidence="1" id="KW-0808">Transferase</keyword>
<keyword evidence="2" id="KW-1185">Reference proteome</keyword>